<evidence type="ECO:0000259" key="6">
    <source>
        <dbReference type="PROSITE" id="PS50937"/>
    </source>
</evidence>
<evidence type="ECO:0000313" key="8">
    <source>
        <dbReference type="Proteomes" id="UP000292935"/>
    </source>
</evidence>
<dbReference type="PANTHER" id="PTHR30204">
    <property type="entry name" value="REDOX-CYCLING DRUG-SENSING TRANSCRIPTIONAL ACTIVATOR SOXR"/>
    <property type="match status" value="1"/>
</dbReference>
<dbReference type="PROSITE" id="PS00552">
    <property type="entry name" value="HTH_MERR_1"/>
    <property type="match status" value="1"/>
</dbReference>
<gene>
    <name evidence="7" type="ORF">ESP57_14390</name>
</gene>
<keyword evidence="1" id="KW-0678">Repressor</keyword>
<feature type="region of interest" description="Disordered" evidence="5">
    <location>
        <begin position="105"/>
        <end position="134"/>
    </location>
</feature>
<dbReference type="InterPro" id="IPR047057">
    <property type="entry name" value="MerR_fam"/>
</dbReference>
<dbReference type="AlphaFoldDB" id="A0A4Q2JI88"/>
<dbReference type="OrthoDB" id="9802039at2"/>
<feature type="region of interest" description="Disordered" evidence="5">
    <location>
        <begin position="29"/>
        <end position="50"/>
    </location>
</feature>
<dbReference type="SUPFAM" id="SSF46955">
    <property type="entry name" value="Putative DNA-binding domain"/>
    <property type="match status" value="1"/>
</dbReference>
<dbReference type="CDD" id="cd04770">
    <property type="entry name" value="HTH_HMRTR"/>
    <property type="match status" value="1"/>
</dbReference>
<protein>
    <submittedName>
        <fullName evidence="7">Heavy metal-responsive transcriptional regulator</fullName>
    </submittedName>
</protein>
<evidence type="ECO:0000256" key="4">
    <source>
        <dbReference type="ARBA" id="ARBA00023163"/>
    </source>
</evidence>
<accession>A0A4Q2JI88</accession>
<organism evidence="7 8">
    <name type="scientific">Agromyces fucosus</name>
    <dbReference type="NCBI Taxonomy" id="41985"/>
    <lineage>
        <taxon>Bacteria</taxon>
        <taxon>Bacillati</taxon>
        <taxon>Actinomycetota</taxon>
        <taxon>Actinomycetes</taxon>
        <taxon>Micrococcales</taxon>
        <taxon>Microbacteriaceae</taxon>
        <taxon>Agromyces</taxon>
    </lineage>
</organism>
<dbReference type="PRINTS" id="PR00040">
    <property type="entry name" value="HTHMERR"/>
</dbReference>
<reference evidence="7 8" key="1">
    <citation type="submission" date="2019-01" db="EMBL/GenBank/DDBJ databases">
        <authorList>
            <person name="Li J."/>
        </authorList>
    </citation>
    <scope>NUCLEOTIDE SEQUENCE [LARGE SCALE GENOMIC DNA]</scope>
    <source>
        <strain evidence="7 8">CCUG 35506</strain>
    </source>
</reference>
<keyword evidence="4" id="KW-0804">Transcription</keyword>
<dbReference type="PROSITE" id="PS50937">
    <property type="entry name" value="HTH_MERR_2"/>
    <property type="match status" value="1"/>
</dbReference>
<sequence length="252" mass="27539">MGPGGRRLRPHRHRRVRNAVHRAPAARVDTPPARCAGPAGCASARAGPRRAHVHEHVRSSRHDVGDRTHPAARSPIHRDRHGRARGVLALDDLGTVEWAERDDRRVPDRGGHMVHPAAQRSAPTASPLTTGPLAGSSGVAVSTLRFYERQGLLSPEGRSSGGYRQYSPDSVRRVRFIRRAQELGFTLREVREVLALSDEPERIVLDDVADQVADKLTELDQRIADLQGVRAALALLVESPVHPTCPVIDAIA</sequence>
<dbReference type="Gene3D" id="1.10.1660.10">
    <property type="match status" value="1"/>
</dbReference>
<feature type="domain" description="HTH merR-type" evidence="6">
    <location>
        <begin position="127"/>
        <end position="196"/>
    </location>
</feature>
<dbReference type="InterPro" id="IPR000551">
    <property type="entry name" value="MerR-type_HTH_dom"/>
</dbReference>
<dbReference type="GO" id="GO:0003700">
    <property type="term" value="F:DNA-binding transcription factor activity"/>
    <property type="evidence" value="ECO:0007669"/>
    <property type="project" value="InterPro"/>
</dbReference>
<feature type="compositionally biased region" description="Low complexity" evidence="5">
    <location>
        <begin position="29"/>
        <end position="46"/>
    </location>
</feature>
<evidence type="ECO:0000256" key="5">
    <source>
        <dbReference type="SAM" id="MobiDB-lite"/>
    </source>
</evidence>
<evidence type="ECO:0000313" key="7">
    <source>
        <dbReference type="EMBL" id="RXZ47721.1"/>
    </source>
</evidence>
<name>A0A4Q2JI88_9MICO</name>
<dbReference type="PANTHER" id="PTHR30204:SF69">
    <property type="entry name" value="MERR-FAMILY TRANSCRIPTIONAL REGULATOR"/>
    <property type="match status" value="1"/>
</dbReference>
<feature type="region of interest" description="Disordered" evidence="5">
    <location>
        <begin position="55"/>
        <end position="74"/>
    </location>
</feature>
<evidence type="ECO:0000256" key="3">
    <source>
        <dbReference type="ARBA" id="ARBA00023125"/>
    </source>
</evidence>
<dbReference type="Pfam" id="PF13411">
    <property type="entry name" value="MerR_1"/>
    <property type="match status" value="1"/>
</dbReference>
<keyword evidence="8" id="KW-1185">Reference proteome</keyword>
<dbReference type="GO" id="GO:0003677">
    <property type="term" value="F:DNA binding"/>
    <property type="evidence" value="ECO:0007669"/>
    <property type="project" value="UniProtKB-KW"/>
</dbReference>
<feature type="compositionally biased region" description="Basic and acidic residues" evidence="5">
    <location>
        <begin position="55"/>
        <end position="69"/>
    </location>
</feature>
<keyword evidence="2" id="KW-0805">Transcription regulation</keyword>
<evidence type="ECO:0000256" key="1">
    <source>
        <dbReference type="ARBA" id="ARBA00022491"/>
    </source>
</evidence>
<dbReference type="SMART" id="SM00422">
    <property type="entry name" value="HTH_MERR"/>
    <property type="match status" value="1"/>
</dbReference>
<comment type="caution">
    <text evidence="7">The sequence shown here is derived from an EMBL/GenBank/DDBJ whole genome shotgun (WGS) entry which is preliminary data.</text>
</comment>
<dbReference type="Proteomes" id="UP000292935">
    <property type="component" value="Unassembled WGS sequence"/>
</dbReference>
<dbReference type="InterPro" id="IPR009061">
    <property type="entry name" value="DNA-bd_dom_put_sf"/>
</dbReference>
<proteinExistence type="predicted"/>
<keyword evidence="3" id="KW-0238">DNA-binding</keyword>
<evidence type="ECO:0000256" key="2">
    <source>
        <dbReference type="ARBA" id="ARBA00023015"/>
    </source>
</evidence>
<dbReference type="EMBL" id="SDPO01000003">
    <property type="protein sequence ID" value="RXZ47721.1"/>
    <property type="molecule type" value="Genomic_DNA"/>
</dbReference>